<dbReference type="Pfam" id="PF00534">
    <property type="entry name" value="Glycos_transf_1"/>
    <property type="match status" value="1"/>
</dbReference>
<keyword evidence="1 4" id="KW-0808">Transferase</keyword>
<feature type="domain" description="Glycosyl transferase family 1" evidence="2">
    <location>
        <begin position="186"/>
        <end position="339"/>
    </location>
</feature>
<evidence type="ECO:0000259" key="2">
    <source>
        <dbReference type="Pfam" id="PF00534"/>
    </source>
</evidence>
<dbReference type="EMBL" id="LBUT01000003">
    <property type="protein sequence ID" value="KKQ71368.1"/>
    <property type="molecule type" value="Genomic_DNA"/>
</dbReference>
<dbReference type="Proteomes" id="UP000034406">
    <property type="component" value="Unassembled WGS sequence"/>
</dbReference>
<comment type="caution">
    <text evidence="4">The sequence shown here is derived from an EMBL/GenBank/DDBJ whole genome shotgun (WGS) entry which is preliminary data.</text>
</comment>
<evidence type="ECO:0000259" key="3">
    <source>
        <dbReference type="Pfam" id="PF13439"/>
    </source>
</evidence>
<name>A0A0G0JUZ8_9BACT</name>
<dbReference type="Gene3D" id="3.40.50.2000">
    <property type="entry name" value="Glycogen Phosphorylase B"/>
    <property type="match status" value="2"/>
</dbReference>
<dbReference type="PANTHER" id="PTHR46401">
    <property type="entry name" value="GLYCOSYLTRANSFERASE WBBK-RELATED"/>
    <property type="match status" value="1"/>
</dbReference>
<protein>
    <submittedName>
        <fullName evidence="4">Glycosyl transferase, group 1</fullName>
    </submittedName>
</protein>
<evidence type="ECO:0000313" key="4">
    <source>
        <dbReference type="EMBL" id="KKQ71368.1"/>
    </source>
</evidence>
<gene>
    <name evidence="4" type="ORF">US90_C0003G0011</name>
</gene>
<dbReference type="CDD" id="cd03809">
    <property type="entry name" value="GT4_MtfB-like"/>
    <property type="match status" value="1"/>
</dbReference>
<dbReference type="PATRIC" id="fig|1618490.4.peg.150"/>
<dbReference type="InterPro" id="IPR001296">
    <property type="entry name" value="Glyco_trans_1"/>
</dbReference>
<dbReference type="PANTHER" id="PTHR46401:SF2">
    <property type="entry name" value="GLYCOSYLTRANSFERASE WBBK-RELATED"/>
    <property type="match status" value="1"/>
</dbReference>
<dbReference type="GO" id="GO:0016757">
    <property type="term" value="F:glycosyltransferase activity"/>
    <property type="evidence" value="ECO:0007669"/>
    <property type="project" value="InterPro"/>
</dbReference>
<sequence length="359" mass="41623">MNILFDHQIFSVQEYGGISRAFAELFNELKKLEVNCSVSLKLSNNYYLSDVGQKIFFKNYSFPGKLTLMDLVNKMFSILKIRASSFDIFHPTYYDPYFLNYINHKPFVITVYDLIHEKFLYKLPSSKVTLEKKKLLINKAKRIIAISETTKKDIVEIYGINPNKIEVVYLGNSIIPNNIYVEMKLPKKYILYVGGRQNYKNFDLFLRSITRFLLEKNIFLFCAGGGGFKENEIKLFEELKLVNRIKQQEVTDDELAKCYAGALCFVFPSTYEGFGIPILEAFSCNCPVVLSNISCFKEVAKDAAEYFEPTSEISILKSIEKVTKSKRRRGILIAKGRKRLEYFSWKKCAEETLEVYHSL</sequence>
<dbReference type="SUPFAM" id="SSF53756">
    <property type="entry name" value="UDP-Glycosyltransferase/glycogen phosphorylase"/>
    <property type="match status" value="1"/>
</dbReference>
<feature type="domain" description="Glycosyltransferase subfamily 4-like N-terminal" evidence="3">
    <location>
        <begin position="15"/>
        <end position="171"/>
    </location>
</feature>
<evidence type="ECO:0000256" key="1">
    <source>
        <dbReference type="ARBA" id="ARBA00022679"/>
    </source>
</evidence>
<dbReference type="Pfam" id="PF13439">
    <property type="entry name" value="Glyco_transf_4"/>
    <property type="match status" value="1"/>
</dbReference>
<reference evidence="4 5" key="1">
    <citation type="journal article" date="2015" name="Nature">
        <title>rRNA introns, odd ribosomes, and small enigmatic genomes across a large radiation of phyla.</title>
        <authorList>
            <person name="Brown C.T."/>
            <person name="Hug L.A."/>
            <person name="Thomas B.C."/>
            <person name="Sharon I."/>
            <person name="Castelle C.J."/>
            <person name="Singh A."/>
            <person name="Wilkins M.J."/>
            <person name="Williams K.H."/>
            <person name="Banfield J.F."/>
        </authorList>
    </citation>
    <scope>NUCLEOTIDE SEQUENCE [LARGE SCALE GENOMIC DNA]</scope>
</reference>
<organism evidence="4 5">
    <name type="scientific">Candidatus Shapirobacteria bacterium GW2011_GWE2_38_30</name>
    <dbReference type="NCBI Taxonomy" id="1618490"/>
    <lineage>
        <taxon>Bacteria</taxon>
        <taxon>Candidatus Shapironibacteriota</taxon>
    </lineage>
</organism>
<dbReference type="AlphaFoldDB" id="A0A0G0JUZ8"/>
<proteinExistence type="predicted"/>
<dbReference type="STRING" id="1618490.US90_C0003G0011"/>
<dbReference type="GO" id="GO:0009103">
    <property type="term" value="P:lipopolysaccharide biosynthetic process"/>
    <property type="evidence" value="ECO:0007669"/>
    <property type="project" value="TreeGrafter"/>
</dbReference>
<dbReference type="InterPro" id="IPR028098">
    <property type="entry name" value="Glyco_trans_4-like_N"/>
</dbReference>
<evidence type="ECO:0000313" key="5">
    <source>
        <dbReference type="Proteomes" id="UP000034406"/>
    </source>
</evidence>
<accession>A0A0G0JUZ8</accession>